<comment type="caution">
    <text evidence="1">The sequence shown here is derived from an EMBL/GenBank/DDBJ whole genome shotgun (WGS) entry which is preliminary data.</text>
</comment>
<dbReference type="Proteomes" id="UP001165586">
    <property type="component" value="Unassembled WGS sequence"/>
</dbReference>
<accession>A0ABT2GZW9</accession>
<proteinExistence type="predicted"/>
<keyword evidence="2" id="KW-1185">Reference proteome</keyword>
<dbReference type="RefSeq" id="WP_259536888.1">
    <property type="nucleotide sequence ID" value="NZ_JANLCJ010000001.1"/>
</dbReference>
<sequence>MELAALRSLNDQARSGRVRLFHGGFPGLQEGAFILPPAESGSSSMRGDSERAGFRRITTAAELVYVTTERSLAAAAAAYWAKREPGKGRGWLYRVELDDDDLVPDDDLPRGPFISFQLPRARIAAVLDRGVDPDAPRHLRELQRFVALIG</sequence>
<name>A0ABT2GZW9_9MICO</name>
<dbReference type="EMBL" id="JANLCJ010000001">
    <property type="protein sequence ID" value="MCS5732311.1"/>
    <property type="molecule type" value="Genomic_DNA"/>
</dbReference>
<organism evidence="1 2">
    <name type="scientific">Herbiconiux daphne</name>
    <dbReference type="NCBI Taxonomy" id="2970914"/>
    <lineage>
        <taxon>Bacteria</taxon>
        <taxon>Bacillati</taxon>
        <taxon>Actinomycetota</taxon>
        <taxon>Actinomycetes</taxon>
        <taxon>Micrococcales</taxon>
        <taxon>Microbacteriaceae</taxon>
        <taxon>Herbiconiux</taxon>
    </lineage>
</organism>
<protein>
    <recommendedName>
        <fullName evidence="3">RES domain-containing protein</fullName>
    </recommendedName>
</protein>
<evidence type="ECO:0000313" key="1">
    <source>
        <dbReference type="EMBL" id="MCS5732311.1"/>
    </source>
</evidence>
<evidence type="ECO:0008006" key="3">
    <source>
        <dbReference type="Google" id="ProtNLM"/>
    </source>
</evidence>
<gene>
    <name evidence="1" type="ORF">N1032_00945</name>
</gene>
<evidence type="ECO:0000313" key="2">
    <source>
        <dbReference type="Proteomes" id="UP001165586"/>
    </source>
</evidence>
<reference evidence="1" key="1">
    <citation type="submission" date="2022-08" db="EMBL/GenBank/DDBJ databases">
        <authorList>
            <person name="Deng Y."/>
            <person name="Han X.-F."/>
            <person name="Zhang Y.-Q."/>
        </authorList>
    </citation>
    <scope>NUCLEOTIDE SEQUENCE</scope>
    <source>
        <strain evidence="1">CPCC 203386</strain>
    </source>
</reference>